<keyword evidence="6 8" id="KW-1133">Transmembrane helix</keyword>
<dbReference type="PANTHER" id="PTHR48085">
    <property type="entry name" value="CADMIUM/ZINC-TRANSPORTING ATPASE HMA2-RELATED"/>
    <property type="match status" value="1"/>
</dbReference>
<dbReference type="EMBL" id="CP074132">
    <property type="protein sequence ID" value="QUX27581.1"/>
    <property type="molecule type" value="Genomic_DNA"/>
</dbReference>
<dbReference type="InterPro" id="IPR027256">
    <property type="entry name" value="P-typ_ATPase_IB"/>
</dbReference>
<dbReference type="InterPro" id="IPR023298">
    <property type="entry name" value="ATPase_P-typ_TM_dom_sf"/>
</dbReference>
<keyword evidence="8" id="KW-0547">Nucleotide-binding</keyword>
<dbReference type="PRINTS" id="PR00119">
    <property type="entry name" value="CATATPASE"/>
</dbReference>
<evidence type="ECO:0000259" key="10">
    <source>
        <dbReference type="Pfam" id="PF00122"/>
    </source>
</evidence>
<accession>A0ABX8BZQ3</accession>
<evidence type="ECO:0000313" key="13">
    <source>
        <dbReference type="Proteomes" id="UP000678016"/>
    </source>
</evidence>
<dbReference type="PROSITE" id="PS00154">
    <property type="entry name" value="ATPASE_E1_E2"/>
    <property type="match status" value="1"/>
</dbReference>
<evidence type="ECO:0000256" key="7">
    <source>
        <dbReference type="ARBA" id="ARBA00023136"/>
    </source>
</evidence>
<evidence type="ECO:0000256" key="1">
    <source>
        <dbReference type="ARBA" id="ARBA00004651"/>
    </source>
</evidence>
<dbReference type="InterPro" id="IPR036412">
    <property type="entry name" value="HAD-like_sf"/>
</dbReference>
<dbReference type="Pfam" id="PF01814">
    <property type="entry name" value="Hemerythrin"/>
    <property type="match status" value="1"/>
</dbReference>
<dbReference type="InterPro" id="IPR023299">
    <property type="entry name" value="ATPase_P-typ_cyto_dom_N"/>
</dbReference>
<comment type="subcellular location">
    <subcellularLocation>
        <location evidence="1">Cell membrane</location>
        <topology evidence="1">Multi-pass membrane protein</topology>
    </subcellularLocation>
</comment>
<evidence type="ECO:0000256" key="4">
    <source>
        <dbReference type="ARBA" id="ARBA00022723"/>
    </source>
</evidence>
<evidence type="ECO:0000256" key="2">
    <source>
        <dbReference type="ARBA" id="ARBA00006024"/>
    </source>
</evidence>
<feature type="domain" description="P-type ATPase A" evidence="10">
    <location>
        <begin position="123"/>
        <end position="221"/>
    </location>
</feature>
<dbReference type="SUPFAM" id="SSF56784">
    <property type="entry name" value="HAD-like"/>
    <property type="match status" value="1"/>
</dbReference>
<dbReference type="InterPro" id="IPR012312">
    <property type="entry name" value="Hemerythrin-like"/>
</dbReference>
<feature type="region of interest" description="Disordered" evidence="9">
    <location>
        <begin position="767"/>
        <end position="818"/>
    </location>
</feature>
<dbReference type="NCBIfam" id="TIGR01494">
    <property type="entry name" value="ATPase_P-type"/>
    <property type="match status" value="2"/>
</dbReference>
<dbReference type="Gene3D" id="3.40.1110.10">
    <property type="entry name" value="Calcium-transporting ATPase, cytoplasmic domain N"/>
    <property type="match status" value="1"/>
</dbReference>
<name>A0ABX8BZQ3_9ACTN</name>
<keyword evidence="4 8" id="KW-0479">Metal-binding</keyword>
<dbReference type="InterPro" id="IPR059000">
    <property type="entry name" value="ATPase_P-type_domA"/>
</dbReference>
<keyword evidence="7 8" id="KW-0472">Membrane</keyword>
<evidence type="ECO:0000256" key="8">
    <source>
        <dbReference type="RuleBase" id="RU362081"/>
    </source>
</evidence>
<evidence type="ECO:0000259" key="11">
    <source>
        <dbReference type="Pfam" id="PF01814"/>
    </source>
</evidence>
<feature type="transmembrane region" description="Helical" evidence="8">
    <location>
        <begin position="238"/>
        <end position="257"/>
    </location>
</feature>
<dbReference type="PANTHER" id="PTHR48085:SF5">
    <property type="entry name" value="CADMIUM_ZINC-TRANSPORTING ATPASE HMA4-RELATED"/>
    <property type="match status" value="1"/>
</dbReference>
<organism evidence="12 13">
    <name type="scientific">Nocardiopsis akebiae</name>
    <dbReference type="NCBI Taxonomy" id="2831968"/>
    <lineage>
        <taxon>Bacteria</taxon>
        <taxon>Bacillati</taxon>
        <taxon>Actinomycetota</taxon>
        <taxon>Actinomycetes</taxon>
        <taxon>Streptosporangiales</taxon>
        <taxon>Nocardiopsidaceae</taxon>
        <taxon>Nocardiopsis</taxon>
    </lineage>
</organism>
<dbReference type="SFLD" id="SFLDF00027">
    <property type="entry name" value="p-type_atpase"/>
    <property type="match status" value="1"/>
</dbReference>
<dbReference type="Gene3D" id="3.40.50.1000">
    <property type="entry name" value="HAD superfamily/HAD-like"/>
    <property type="match status" value="1"/>
</dbReference>
<dbReference type="InterPro" id="IPR018303">
    <property type="entry name" value="ATPase_P-typ_P_site"/>
</dbReference>
<feature type="transmembrane region" description="Helical" evidence="8">
    <location>
        <begin position="44"/>
        <end position="61"/>
    </location>
</feature>
<feature type="compositionally biased region" description="Basic and acidic residues" evidence="9">
    <location>
        <begin position="767"/>
        <end position="778"/>
    </location>
</feature>
<evidence type="ECO:0000256" key="9">
    <source>
        <dbReference type="SAM" id="MobiDB-lite"/>
    </source>
</evidence>
<feature type="transmembrane region" description="Helical" evidence="8">
    <location>
        <begin position="73"/>
        <end position="104"/>
    </location>
</feature>
<keyword evidence="3 8" id="KW-0812">Transmembrane</keyword>
<dbReference type="InterPro" id="IPR051014">
    <property type="entry name" value="Cation_Transport_ATPase_IB"/>
</dbReference>
<evidence type="ECO:0000256" key="6">
    <source>
        <dbReference type="ARBA" id="ARBA00022989"/>
    </source>
</evidence>
<protein>
    <submittedName>
        <fullName evidence="12">Heavy metal translocating P-type ATPase</fullName>
    </submittedName>
</protein>
<dbReference type="Pfam" id="PF00122">
    <property type="entry name" value="E1-E2_ATPase"/>
    <property type="match status" value="1"/>
</dbReference>
<feature type="transmembrane region" description="Helical" evidence="8">
    <location>
        <begin position="12"/>
        <end position="32"/>
    </location>
</feature>
<comment type="similarity">
    <text evidence="2 8">Belongs to the cation transport ATPase (P-type) (TC 3.A.3) family. Type IB subfamily.</text>
</comment>
<keyword evidence="5" id="KW-1278">Translocase</keyword>
<dbReference type="InterPro" id="IPR008250">
    <property type="entry name" value="ATPase_P-typ_transduc_dom_A_sf"/>
</dbReference>
<dbReference type="Gene3D" id="1.20.120.520">
    <property type="entry name" value="nmb1532 protein domain like"/>
    <property type="match status" value="1"/>
</dbReference>
<dbReference type="Gene3D" id="2.70.150.10">
    <property type="entry name" value="Calcium-transporting ATPase, cytoplasmic transduction domain A"/>
    <property type="match status" value="1"/>
</dbReference>
<feature type="compositionally biased region" description="Basic residues" evidence="9">
    <location>
        <begin position="804"/>
        <end position="818"/>
    </location>
</feature>
<evidence type="ECO:0000256" key="3">
    <source>
        <dbReference type="ARBA" id="ARBA00022692"/>
    </source>
</evidence>
<feature type="domain" description="Hemerythrin-like" evidence="11">
    <location>
        <begin position="634"/>
        <end position="764"/>
    </location>
</feature>
<dbReference type="InterPro" id="IPR023214">
    <property type="entry name" value="HAD_sf"/>
</dbReference>
<keyword evidence="8" id="KW-0067">ATP-binding</keyword>
<dbReference type="SFLD" id="SFLDS00003">
    <property type="entry name" value="Haloacid_Dehalogenase"/>
    <property type="match status" value="1"/>
</dbReference>
<dbReference type="SUPFAM" id="SSF81660">
    <property type="entry name" value="Metal cation-transporting ATPase, ATP-binding domain N"/>
    <property type="match status" value="1"/>
</dbReference>
<evidence type="ECO:0000313" key="12">
    <source>
        <dbReference type="EMBL" id="QUX27581.1"/>
    </source>
</evidence>
<dbReference type="SUPFAM" id="SSF81665">
    <property type="entry name" value="Calcium ATPase, transmembrane domain M"/>
    <property type="match status" value="1"/>
</dbReference>
<dbReference type="InterPro" id="IPR044492">
    <property type="entry name" value="P_typ_ATPase_HD_dom"/>
</dbReference>
<gene>
    <name evidence="12" type="ORF">KGD83_20045</name>
</gene>
<reference evidence="13" key="1">
    <citation type="submission" date="2021-05" db="EMBL/GenBank/DDBJ databases">
        <title>Direct Submission.</title>
        <authorList>
            <person name="Li K."/>
            <person name="Gao J."/>
        </authorList>
    </citation>
    <scope>NUCLEOTIDE SEQUENCE [LARGE SCALE GENOMIC DNA]</scope>
    <source>
        <strain evidence="13">HDS12</strain>
    </source>
</reference>
<proteinExistence type="inferred from homology"/>
<dbReference type="NCBIfam" id="TIGR01525">
    <property type="entry name" value="ATPase-IB_hvy"/>
    <property type="match status" value="1"/>
</dbReference>
<dbReference type="Proteomes" id="UP000678016">
    <property type="component" value="Chromosome"/>
</dbReference>
<keyword evidence="13" id="KW-1185">Reference proteome</keyword>
<feature type="transmembrane region" description="Helical" evidence="8">
    <location>
        <begin position="263"/>
        <end position="283"/>
    </location>
</feature>
<dbReference type="Pfam" id="PF00702">
    <property type="entry name" value="Hydrolase"/>
    <property type="match status" value="1"/>
</dbReference>
<dbReference type="SFLD" id="SFLDG00002">
    <property type="entry name" value="C1.7:_P-type_atpase_like"/>
    <property type="match status" value="1"/>
</dbReference>
<dbReference type="InterPro" id="IPR001757">
    <property type="entry name" value="P_typ_ATPase"/>
</dbReference>
<keyword evidence="8" id="KW-1003">Cell membrane</keyword>
<evidence type="ECO:0000256" key="5">
    <source>
        <dbReference type="ARBA" id="ARBA00022967"/>
    </source>
</evidence>
<sequence length="818" mass="84710">MDTGRGDSSRYVTGETVLLLLCLSGLVVGGALRLSGFTAASDAAWLAATAVAAVASTVWVVRALLRRSLGSDVVALLALVGSALVGELLAGAIVAVMLTGGRVLEDGAARRARRDLSALASRAPRVAHRIDGERVTAVPADEVRPGDVLLVLAGEALPVDGRVTEGTAVVDESVVTGEPLPVERSADQDVRGGTVNAGGPFRMRATTDAEGSSFAAIVRLAREAQARTAPFVRMADRYAALFLPFTLLLTGAAWWLSGEAVRAVAVLVVATPCPLILAAPVAFTSGMSRSARRGVIVRGGDALERLARARVLLFDKTGTVTEGRPVLGRVVTGEDASADEVLRLAASLDQASPHVLASAIVRAARDRGARLEQPGEVVEELGRGIGGTVGGRSVRVGKAAWAAGGGAEPGWAARARAEAARDGSVTVFVGVDGVLRGVLLLRDRLRADAPRTLRLLRLAGIERAVMVTGDRRDVAERIAAHVGADAVYAEQSPADKVAVARDESARAPTVMVGDGVNDAPALAAAGVGVALGARGSTASSEAADVVVTVDRLTRVAESLAVARRTLAIARQSAAVGMLLSAAAMAVAAVGLLPPTAGALTQEAIDVAVILNALRALSGGRGNRVPELRGDDADLVRALQEEHVRLWPGIESLPRAAEALTRQGGDASAETAGLRDFIDALTAHEERDERLLYPRVARALGGPDTTAAMSRGHTEIAELCLRLRTCLEEVDGVGGADARRRAARLAVELYAVLRLHFAQEEESFHVLADPEGHGGRGDQRPGGPEPSAPGAGPRTGVGWGWKAVARPKRGGRGNPNRRR</sequence>
<dbReference type="SUPFAM" id="SSF81653">
    <property type="entry name" value="Calcium ATPase, transduction domain A"/>
    <property type="match status" value="1"/>
</dbReference>